<name>A0A087TFM6_STEMI</name>
<evidence type="ECO:0000313" key="2">
    <source>
        <dbReference type="Proteomes" id="UP000054359"/>
    </source>
</evidence>
<protein>
    <submittedName>
        <fullName evidence="1">Uncharacterized protein</fullName>
    </submittedName>
</protein>
<organism evidence="1 2">
    <name type="scientific">Stegodyphus mimosarum</name>
    <name type="common">African social velvet spider</name>
    <dbReference type="NCBI Taxonomy" id="407821"/>
    <lineage>
        <taxon>Eukaryota</taxon>
        <taxon>Metazoa</taxon>
        <taxon>Ecdysozoa</taxon>
        <taxon>Arthropoda</taxon>
        <taxon>Chelicerata</taxon>
        <taxon>Arachnida</taxon>
        <taxon>Araneae</taxon>
        <taxon>Araneomorphae</taxon>
        <taxon>Entelegynae</taxon>
        <taxon>Eresoidea</taxon>
        <taxon>Eresidae</taxon>
        <taxon>Stegodyphus</taxon>
    </lineage>
</organism>
<dbReference type="EMBL" id="KK114997">
    <property type="protein sequence ID" value="KFM63915.1"/>
    <property type="molecule type" value="Genomic_DNA"/>
</dbReference>
<evidence type="ECO:0000313" key="1">
    <source>
        <dbReference type="EMBL" id="KFM63915.1"/>
    </source>
</evidence>
<keyword evidence="2" id="KW-1185">Reference proteome</keyword>
<sequence>MWVQYIPLKGAQFGMSYLLSESNSLYIWKFIIYSRKGTNFQNSFNDLPMSDEVVMTLEHKTCTGQRILSY</sequence>
<gene>
    <name evidence="1" type="ORF">X975_21059</name>
</gene>
<dbReference type="Proteomes" id="UP000054359">
    <property type="component" value="Unassembled WGS sequence"/>
</dbReference>
<dbReference type="AlphaFoldDB" id="A0A087TFM6"/>
<feature type="non-terminal residue" evidence="1">
    <location>
        <position position="70"/>
    </location>
</feature>
<reference evidence="1 2" key="1">
    <citation type="submission" date="2013-11" db="EMBL/GenBank/DDBJ databases">
        <title>Genome sequencing of Stegodyphus mimosarum.</title>
        <authorList>
            <person name="Bechsgaard J."/>
        </authorList>
    </citation>
    <scope>NUCLEOTIDE SEQUENCE [LARGE SCALE GENOMIC DNA]</scope>
</reference>
<accession>A0A087TFM6</accession>
<proteinExistence type="predicted"/>